<dbReference type="Proteomes" id="UP000030982">
    <property type="component" value="Unassembled WGS sequence"/>
</dbReference>
<gene>
    <name evidence="2" type="ORF">LK10_03445</name>
</gene>
<feature type="domain" description="Spore protein YkvP/CgeB glycosyl transferase-like" evidence="1">
    <location>
        <begin position="185"/>
        <end position="331"/>
    </location>
</feature>
<dbReference type="SUPFAM" id="SSF53756">
    <property type="entry name" value="UDP-Glycosyltransferase/glycogen phosphorylase"/>
    <property type="match status" value="1"/>
</dbReference>
<dbReference type="EMBL" id="JTDL01000037">
    <property type="protein sequence ID" value="KHL05020.1"/>
    <property type="molecule type" value="Genomic_DNA"/>
</dbReference>
<reference evidence="2 3" key="1">
    <citation type="submission" date="2014-09" db="EMBL/GenBank/DDBJ databases">
        <title>Genome sequence of Sinomonas sp. MUSC 117.</title>
        <authorList>
            <person name="Lee L.-H."/>
        </authorList>
    </citation>
    <scope>NUCLEOTIDE SEQUENCE [LARGE SCALE GENOMIC DNA]</scope>
    <source>
        <strain evidence="2 3">MUSC 117</strain>
    </source>
</reference>
<evidence type="ECO:0000259" key="1">
    <source>
        <dbReference type="Pfam" id="PF13524"/>
    </source>
</evidence>
<accession>A0A0B2AST1</accession>
<dbReference type="STRING" id="1338436.LK10_03445"/>
<keyword evidence="3" id="KW-1185">Reference proteome</keyword>
<organism evidence="2 3">
    <name type="scientific">Sinomonas humi</name>
    <dbReference type="NCBI Taxonomy" id="1338436"/>
    <lineage>
        <taxon>Bacteria</taxon>
        <taxon>Bacillati</taxon>
        <taxon>Actinomycetota</taxon>
        <taxon>Actinomycetes</taxon>
        <taxon>Micrococcales</taxon>
        <taxon>Micrococcaceae</taxon>
        <taxon>Sinomonas</taxon>
    </lineage>
</organism>
<sequence length="336" mass="38259">MRTLRLLLVTPTFHGYHRSIARAFGSRGYEVMTHCYDAFESFPDKLRNKARFELPARLGFDGHAHAETWATRRALAVLREAQPDRVVVIKGDTLGGEFWHHLDEHRTPRILWLYDDLRRHRFTDEFLRKVGPVVSYARAEAQQLCARGIQSTFVPNAFDPDLTSPSARRSGEIVFVGARYANRVDLLTQLGKAGLPVRAYGRQWSHHLFDRLRTWELARPSVPAERDIPLQRAYAVQAEAAAAVNIHGPQAGLAMRTFEVPGMGGLQLADRQDVGEFYDVGKEVLVFESASELVELAVRAQRDHVWSERIREAGRRRSLAHHTFAHRIAEVDALWV</sequence>
<evidence type="ECO:0000313" key="2">
    <source>
        <dbReference type="EMBL" id="KHL05020.1"/>
    </source>
</evidence>
<protein>
    <recommendedName>
        <fullName evidence="1">Spore protein YkvP/CgeB glycosyl transferase-like domain-containing protein</fullName>
    </recommendedName>
</protein>
<comment type="caution">
    <text evidence="2">The sequence shown here is derived from an EMBL/GenBank/DDBJ whole genome shotgun (WGS) entry which is preliminary data.</text>
</comment>
<evidence type="ECO:0000313" key="3">
    <source>
        <dbReference type="Proteomes" id="UP000030982"/>
    </source>
</evidence>
<dbReference type="Pfam" id="PF13524">
    <property type="entry name" value="Glyco_trans_1_2"/>
    <property type="match status" value="1"/>
</dbReference>
<dbReference type="InterPro" id="IPR055259">
    <property type="entry name" value="YkvP/CgeB_Glyco_trans-like"/>
</dbReference>
<proteinExistence type="predicted"/>
<name>A0A0B2AST1_9MICC</name>
<dbReference type="AlphaFoldDB" id="A0A0B2AST1"/>